<keyword evidence="3" id="KW-1185">Reference proteome</keyword>
<feature type="region of interest" description="Disordered" evidence="1">
    <location>
        <begin position="38"/>
        <end position="81"/>
    </location>
</feature>
<name>A0ABP5Y225_9ACTN</name>
<dbReference type="EMBL" id="BAAATL010000002">
    <property type="protein sequence ID" value="GAA2469794.1"/>
    <property type="molecule type" value="Genomic_DNA"/>
</dbReference>
<evidence type="ECO:0000313" key="2">
    <source>
        <dbReference type="EMBL" id="GAA2469794.1"/>
    </source>
</evidence>
<dbReference type="Proteomes" id="UP001501721">
    <property type="component" value="Unassembled WGS sequence"/>
</dbReference>
<accession>A0ABP5Y225</accession>
<sequence length="81" mass="8703">MATTAVIPFVQNIASQAVGDVYAKAKQLFGRALRRSSQKLELRGRPSGDALRRLGEAESCPARPRRTSRRRAAGTGPRPGG</sequence>
<feature type="compositionally biased region" description="Basic residues" evidence="1">
    <location>
        <begin position="63"/>
        <end position="72"/>
    </location>
</feature>
<evidence type="ECO:0000256" key="1">
    <source>
        <dbReference type="SAM" id="MobiDB-lite"/>
    </source>
</evidence>
<protein>
    <submittedName>
        <fullName evidence="2">Uncharacterized protein</fullName>
    </submittedName>
</protein>
<organism evidence="2 3">
    <name type="scientific">Streptomyces graminearus</name>
    <dbReference type="NCBI Taxonomy" id="284030"/>
    <lineage>
        <taxon>Bacteria</taxon>
        <taxon>Bacillati</taxon>
        <taxon>Actinomycetota</taxon>
        <taxon>Actinomycetes</taxon>
        <taxon>Kitasatosporales</taxon>
        <taxon>Streptomycetaceae</taxon>
        <taxon>Streptomyces</taxon>
    </lineage>
</organism>
<gene>
    <name evidence="2" type="ORF">GCM10010422_09590</name>
</gene>
<proteinExistence type="predicted"/>
<reference evidence="3" key="1">
    <citation type="journal article" date="2019" name="Int. J. Syst. Evol. Microbiol.">
        <title>The Global Catalogue of Microorganisms (GCM) 10K type strain sequencing project: providing services to taxonomists for standard genome sequencing and annotation.</title>
        <authorList>
            <consortium name="The Broad Institute Genomics Platform"/>
            <consortium name="The Broad Institute Genome Sequencing Center for Infectious Disease"/>
            <person name="Wu L."/>
            <person name="Ma J."/>
        </authorList>
    </citation>
    <scope>NUCLEOTIDE SEQUENCE [LARGE SCALE GENOMIC DNA]</scope>
    <source>
        <strain evidence="3">JCM 6923</strain>
    </source>
</reference>
<comment type="caution">
    <text evidence="2">The sequence shown here is derived from an EMBL/GenBank/DDBJ whole genome shotgun (WGS) entry which is preliminary data.</text>
</comment>
<feature type="compositionally biased region" description="Basic and acidic residues" evidence="1">
    <location>
        <begin position="38"/>
        <end position="56"/>
    </location>
</feature>
<evidence type="ECO:0000313" key="3">
    <source>
        <dbReference type="Proteomes" id="UP001501721"/>
    </source>
</evidence>